<dbReference type="GO" id="GO:0070681">
    <property type="term" value="P:glutaminyl-tRNAGln biosynthesis via transamidation"/>
    <property type="evidence" value="ECO:0007669"/>
    <property type="project" value="UniProtKB-UniRule"/>
</dbReference>
<keyword evidence="10" id="KW-1185">Reference proteome</keyword>
<sequence length="569" mass="62545">MYSHLLKAIIYSLGTLEENCFDEFGESAMRTLSQEITKRYFFTSSIQLSNRKKSQFLSLSQAVELVKQKEISPVVLTQKCIEQIKTFEHQINAFIQIKDYEKILDQAKQAEKRIQRGEPKGILDGIPIACKDIFCTKDLYTTCGSTTLKDFQSTYNSTVVELLEKSGAIIIGKTNMDEFGMGSANVYSAYGITYNPLLSLSQFFESTEEGDKRVAGGSSGGSAAAVASGMCFAALGSDTGGSVRLPASYCGVVGFKPSYGQCSRWGLTAYANSLDTVGLITRTVDDAKLVYDLISKFDKKDTTSLPLEFRSTNKSLNKSDNASNISTKDLSGLRVGVPQEYFVSELNEDIINLWRKGINHLNSHGATIVPVSCPNTKYALPVYYILAPAEASSNLARYDGVRYGFHTNTKENHSDDIIYVDVRDQGLGEEVKRPQRVRQLIRQDFNNVFSMPNPLLVDDKLGIPISEKSKHGVDVLIAPVAISTAPKIRDSLNSSEDLESDSYEILNSYVNDVMTTAASLAGIPSMSIPFGLSSNDGFPIGLQLIVQYGNEETLFQVAKVIDQGNNYNS</sequence>
<proteinExistence type="inferred from homology"/>
<keyword evidence="5 7" id="KW-0648">Protein biosynthesis</keyword>
<dbReference type="PANTHER" id="PTHR11895:SF7">
    <property type="entry name" value="GLUTAMYL-TRNA(GLN) AMIDOTRANSFERASE SUBUNIT A, MITOCHONDRIAL"/>
    <property type="match status" value="1"/>
</dbReference>
<comment type="caution">
    <text evidence="9">The sequence shown here is derived from an EMBL/GenBank/DDBJ whole genome shotgun (WGS) entry which is preliminary data.</text>
</comment>
<dbReference type="Pfam" id="PF01425">
    <property type="entry name" value="Amidase"/>
    <property type="match status" value="1"/>
</dbReference>
<evidence type="ECO:0000256" key="5">
    <source>
        <dbReference type="ARBA" id="ARBA00022917"/>
    </source>
</evidence>
<feature type="domain" description="Amidase" evidence="8">
    <location>
        <begin position="76"/>
        <end position="554"/>
    </location>
</feature>
<dbReference type="InterPro" id="IPR000120">
    <property type="entry name" value="Amidase"/>
</dbReference>
<comment type="catalytic activity">
    <reaction evidence="6 7">
        <text>L-glutamyl-tRNA(Gln) + L-glutamine + ATP + H2O = L-glutaminyl-tRNA(Gln) + L-glutamate + ADP + phosphate + H(+)</text>
        <dbReference type="Rhea" id="RHEA:17521"/>
        <dbReference type="Rhea" id="RHEA-COMP:9681"/>
        <dbReference type="Rhea" id="RHEA-COMP:9684"/>
        <dbReference type="ChEBI" id="CHEBI:15377"/>
        <dbReference type="ChEBI" id="CHEBI:15378"/>
        <dbReference type="ChEBI" id="CHEBI:29985"/>
        <dbReference type="ChEBI" id="CHEBI:30616"/>
        <dbReference type="ChEBI" id="CHEBI:43474"/>
        <dbReference type="ChEBI" id="CHEBI:58359"/>
        <dbReference type="ChEBI" id="CHEBI:78520"/>
        <dbReference type="ChEBI" id="CHEBI:78521"/>
        <dbReference type="ChEBI" id="CHEBI:456216"/>
        <dbReference type="EC" id="6.3.5.7"/>
    </reaction>
</comment>
<dbReference type="HAMAP" id="MF_00120">
    <property type="entry name" value="GatA"/>
    <property type="match status" value="1"/>
</dbReference>
<dbReference type="GO" id="GO:0030956">
    <property type="term" value="C:glutamyl-tRNA(Gln) amidotransferase complex"/>
    <property type="evidence" value="ECO:0007669"/>
    <property type="project" value="UniProtKB-UniRule"/>
</dbReference>
<dbReference type="OrthoDB" id="421993at2759"/>
<dbReference type="InterPro" id="IPR004412">
    <property type="entry name" value="GatA"/>
</dbReference>
<dbReference type="PROSITE" id="PS00571">
    <property type="entry name" value="AMIDASES"/>
    <property type="match status" value="1"/>
</dbReference>
<dbReference type="GO" id="GO:0005524">
    <property type="term" value="F:ATP binding"/>
    <property type="evidence" value="ECO:0007669"/>
    <property type="project" value="UniProtKB-KW"/>
</dbReference>
<keyword evidence="2 7" id="KW-0436">Ligase</keyword>
<dbReference type="SUPFAM" id="SSF75304">
    <property type="entry name" value="Amidase signature (AS) enzymes"/>
    <property type="match status" value="1"/>
</dbReference>
<dbReference type="AlphaFoldDB" id="A0A9N8VT88"/>
<organism evidence="9 10">
    <name type="scientific">Ambispora leptoticha</name>
    <dbReference type="NCBI Taxonomy" id="144679"/>
    <lineage>
        <taxon>Eukaryota</taxon>
        <taxon>Fungi</taxon>
        <taxon>Fungi incertae sedis</taxon>
        <taxon>Mucoromycota</taxon>
        <taxon>Glomeromycotina</taxon>
        <taxon>Glomeromycetes</taxon>
        <taxon>Archaeosporales</taxon>
        <taxon>Ambisporaceae</taxon>
        <taxon>Ambispora</taxon>
    </lineage>
</organism>
<evidence type="ECO:0000256" key="7">
    <source>
        <dbReference type="HAMAP-Rule" id="MF_03150"/>
    </source>
</evidence>
<dbReference type="InterPro" id="IPR023631">
    <property type="entry name" value="Amidase_dom"/>
</dbReference>
<feature type="active site" description="Acyl-ester intermediate" evidence="7">
    <location>
        <position position="242"/>
    </location>
</feature>
<dbReference type="Gene3D" id="3.90.1300.10">
    <property type="entry name" value="Amidase signature (AS) domain"/>
    <property type="match status" value="1"/>
</dbReference>
<keyword evidence="4 7" id="KW-0067">ATP-binding</keyword>
<dbReference type="EC" id="6.3.5.7" evidence="7"/>
<dbReference type="GO" id="GO:0005739">
    <property type="term" value="C:mitochondrion"/>
    <property type="evidence" value="ECO:0007669"/>
    <property type="project" value="UniProtKB-SubCell"/>
</dbReference>
<reference evidence="9" key="1">
    <citation type="submission" date="2021-06" db="EMBL/GenBank/DDBJ databases">
        <authorList>
            <person name="Kallberg Y."/>
            <person name="Tangrot J."/>
            <person name="Rosling A."/>
        </authorList>
    </citation>
    <scope>NUCLEOTIDE SEQUENCE</scope>
    <source>
        <strain evidence="9">FL130A</strain>
    </source>
</reference>
<evidence type="ECO:0000256" key="4">
    <source>
        <dbReference type="ARBA" id="ARBA00022840"/>
    </source>
</evidence>
<evidence type="ECO:0000259" key="8">
    <source>
        <dbReference type="Pfam" id="PF01425"/>
    </source>
</evidence>
<evidence type="ECO:0000313" key="9">
    <source>
        <dbReference type="EMBL" id="CAG8459778.1"/>
    </source>
</evidence>
<dbReference type="EMBL" id="CAJVPS010000164">
    <property type="protein sequence ID" value="CAG8459778.1"/>
    <property type="molecule type" value="Genomic_DNA"/>
</dbReference>
<gene>
    <name evidence="9" type="ORF">ALEPTO_LOCUS1474</name>
</gene>
<dbReference type="InterPro" id="IPR020556">
    <property type="entry name" value="Amidase_CS"/>
</dbReference>
<name>A0A9N8VT88_9GLOM</name>
<comment type="function">
    <text evidence="7">Allows the formation of correctly charged Gln-tRNA(Gln) through the transamidation of misacylated Glu-tRNA(Gln) in the mitochondria. The reaction takes place in the presence of glutamine and ATP through an activated gamma-phospho-Glu-tRNA(Gln).</text>
</comment>
<comment type="similarity">
    <text evidence="1 7">Belongs to the amidase family. GatA subfamily.</text>
</comment>
<feature type="active site" description="Charge relay system" evidence="7">
    <location>
        <position position="218"/>
    </location>
</feature>
<feature type="active site" description="Charge relay system" evidence="7">
    <location>
        <position position="131"/>
    </location>
</feature>
<dbReference type="Proteomes" id="UP000789508">
    <property type="component" value="Unassembled WGS sequence"/>
</dbReference>
<dbReference type="InterPro" id="IPR036928">
    <property type="entry name" value="AS_sf"/>
</dbReference>
<comment type="subunit">
    <text evidence="7">Subunit of the heterotrimeric GatCAB amidotransferase (AdT) complex, composed of A, B and C subunits.</text>
</comment>
<evidence type="ECO:0000256" key="1">
    <source>
        <dbReference type="ARBA" id="ARBA00008069"/>
    </source>
</evidence>
<protein>
    <recommendedName>
        <fullName evidence="7">Glutamyl-tRNA(Gln) amidotransferase subunit A, mitochondrial</fullName>
        <shortName evidence="7">Glu-AdT subunit A</shortName>
        <ecNumber evidence="7">6.3.5.7</ecNumber>
    </recommendedName>
</protein>
<keyword evidence="7" id="KW-0496">Mitochondrion</keyword>
<dbReference type="PANTHER" id="PTHR11895">
    <property type="entry name" value="TRANSAMIDASE"/>
    <property type="match status" value="1"/>
</dbReference>
<comment type="subcellular location">
    <subcellularLocation>
        <location evidence="7">Mitochondrion</location>
    </subcellularLocation>
</comment>
<evidence type="ECO:0000256" key="3">
    <source>
        <dbReference type="ARBA" id="ARBA00022741"/>
    </source>
</evidence>
<evidence type="ECO:0000256" key="2">
    <source>
        <dbReference type="ARBA" id="ARBA00022598"/>
    </source>
</evidence>
<dbReference type="GO" id="GO:0032543">
    <property type="term" value="P:mitochondrial translation"/>
    <property type="evidence" value="ECO:0007669"/>
    <property type="project" value="UniProtKB-UniRule"/>
</dbReference>
<keyword evidence="3 7" id="KW-0547">Nucleotide-binding</keyword>
<evidence type="ECO:0000256" key="6">
    <source>
        <dbReference type="ARBA" id="ARBA00047407"/>
    </source>
</evidence>
<accession>A0A9N8VT88</accession>
<dbReference type="GO" id="GO:0050567">
    <property type="term" value="F:glutaminyl-tRNA synthase (glutamine-hydrolyzing) activity"/>
    <property type="evidence" value="ECO:0007669"/>
    <property type="project" value="UniProtKB-UniRule"/>
</dbReference>
<evidence type="ECO:0000313" key="10">
    <source>
        <dbReference type="Proteomes" id="UP000789508"/>
    </source>
</evidence>